<reference evidence="13 14" key="1">
    <citation type="submission" date="2020-05" db="EMBL/GenBank/DDBJ databases">
        <title>Gimesia benthica sp. nov., a novel planctomycete isolated from a deep-sea water sample of the Northwest Indian Ocean.</title>
        <authorList>
            <person name="Wang J."/>
            <person name="Ruan C."/>
            <person name="Song L."/>
            <person name="Zhu Y."/>
            <person name="Li A."/>
            <person name="Zheng X."/>
            <person name="Wang L."/>
            <person name="Lu Z."/>
            <person name="Huang Y."/>
            <person name="Du W."/>
            <person name="Zhou Y."/>
            <person name="Huang L."/>
            <person name="Dai X."/>
        </authorList>
    </citation>
    <scope>NUCLEOTIDE SEQUENCE [LARGE SCALE GENOMIC DNA]</scope>
    <source>
        <strain evidence="13 14">YYQ-30</strain>
    </source>
</reference>
<comment type="similarity">
    <text evidence="2">Belongs to the uracil-DNA glycosylase (UDG) superfamily. Type 4 (UDGa) family.</text>
</comment>
<evidence type="ECO:0000256" key="6">
    <source>
        <dbReference type="ARBA" id="ARBA00022723"/>
    </source>
</evidence>
<dbReference type="EMBL" id="JABFBC010000001">
    <property type="protein sequence ID" value="NNU79681.1"/>
    <property type="molecule type" value="Genomic_DNA"/>
</dbReference>
<comment type="catalytic activity">
    <reaction evidence="1">
        <text>Hydrolyzes single-stranded DNA or mismatched double-stranded DNA and polynucleotides, releasing free uracil.</text>
        <dbReference type="EC" id="3.2.2.27"/>
    </reaction>
</comment>
<dbReference type="GO" id="GO:0004844">
    <property type="term" value="F:uracil DNA N-glycosylase activity"/>
    <property type="evidence" value="ECO:0007669"/>
    <property type="project" value="UniProtKB-EC"/>
</dbReference>
<evidence type="ECO:0000256" key="2">
    <source>
        <dbReference type="ARBA" id="ARBA00006521"/>
    </source>
</evidence>
<dbReference type="InterPro" id="IPR005273">
    <property type="entry name" value="Ura-DNA_glyco_family4"/>
</dbReference>
<dbReference type="PANTHER" id="PTHR33693">
    <property type="entry name" value="TYPE-5 URACIL-DNA GLYCOSYLASE"/>
    <property type="match status" value="1"/>
</dbReference>
<dbReference type="CDD" id="cd10030">
    <property type="entry name" value="UDG-F4_TTUDGA_SPO1dp_like"/>
    <property type="match status" value="1"/>
</dbReference>
<name>A0A849KVI8_9RHOB</name>
<evidence type="ECO:0000256" key="4">
    <source>
        <dbReference type="ARBA" id="ARBA00019403"/>
    </source>
</evidence>
<keyword evidence="11" id="KW-0234">DNA repair</keyword>
<organism evidence="13 14">
    <name type="scientific">Halovulum dunhuangense</name>
    <dbReference type="NCBI Taxonomy" id="1505036"/>
    <lineage>
        <taxon>Bacteria</taxon>
        <taxon>Pseudomonadati</taxon>
        <taxon>Pseudomonadota</taxon>
        <taxon>Alphaproteobacteria</taxon>
        <taxon>Rhodobacterales</taxon>
        <taxon>Paracoccaceae</taxon>
        <taxon>Halovulum</taxon>
    </lineage>
</organism>
<dbReference type="GO" id="GO:0006281">
    <property type="term" value="P:DNA repair"/>
    <property type="evidence" value="ECO:0007669"/>
    <property type="project" value="UniProtKB-KW"/>
</dbReference>
<dbReference type="Pfam" id="PF03167">
    <property type="entry name" value="UDG"/>
    <property type="match status" value="1"/>
</dbReference>
<dbReference type="SUPFAM" id="SSF52141">
    <property type="entry name" value="Uracil-DNA glycosylase-like"/>
    <property type="match status" value="1"/>
</dbReference>
<dbReference type="SMART" id="SM00987">
    <property type="entry name" value="UreE_C"/>
    <property type="match status" value="1"/>
</dbReference>
<dbReference type="Proteomes" id="UP000572377">
    <property type="component" value="Unassembled WGS sequence"/>
</dbReference>
<evidence type="ECO:0000256" key="9">
    <source>
        <dbReference type="ARBA" id="ARBA00023004"/>
    </source>
</evidence>
<accession>A0A849KVI8</accession>
<evidence type="ECO:0000256" key="11">
    <source>
        <dbReference type="ARBA" id="ARBA00023204"/>
    </source>
</evidence>
<evidence type="ECO:0000256" key="5">
    <source>
        <dbReference type="ARBA" id="ARBA00022485"/>
    </source>
</evidence>
<dbReference type="InterPro" id="IPR051536">
    <property type="entry name" value="UDG_Type-4/5"/>
</dbReference>
<evidence type="ECO:0000259" key="12">
    <source>
        <dbReference type="SMART" id="SM00986"/>
    </source>
</evidence>
<sequence length="259" mass="27550">MTDAFDPYPDPRDALAALAWQLEAGVDECIEETPVDRYAAKPQAPVATAAPTARPVASETAPSEAAAAIAARCGTLDELRLAMDAFEGCALKKGARNLVFADGLPGARVMIVGEAPGREEDMQGKPFVGQSGQLLDRMFACIGLSRQATDPGAALYITNTLPWRPPGNRDPSTDELAMMLPFLHRHVALAAPEVIVVMGNTAAKSLLQTKEGITRLRGNWGSALGHPVLPMFHPAALLRDPLKKRAAWADLLALKARLG</sequence>
<keyword evidence="9" id="KW-0408">Iron</keyword>
<gene>
    <name evidence="13" type="ORF">HMH01_04425</name>
</gene>
<keyword evidence="5" id="KW-0004">4Fe-4S</keyword>
<feature type="domain" description="Uracil-DNA glycosylase-like" evidence="12">
    <location>
        <begin position="100"/>
        <end position="252"/>
    </location>
</feature>
<dbReference type="Gene3D" id="3.40.470.10">
    <property type="entry name" value="Uracil-DNA glycosylase-like domain"/>
    <property type="match status" value="1"/>
</dbReference>
<proteinExistence type="inferred from homology"/>
<comment type="caution">
    <text evidence="13">The sequence shown here is derived from an EMBL/GenBank/DDBJ whole genome shotgun (WGS) entry which is preliminary data.</text>
</comment>
<dbReference type="GO" id="GO:0051539">
    <property type="term" value="F:4 iron, 4 sulfur cluster binding"/>
    <property type="evidence" value="ECO:0007669"/>
    <property type="project" value="UniProtKB-KW"/>
</dbReference>
<evidence type="ECO:0000256" key="7">
    <source>
        <dbReference type="ARBA" id="ARBA00022763"/>
    </source>
</evidence>
<evidence type="ECO:0000256" key="3">
    <source>
        <dbReference type="ARBA" id="ARBA00012030"/>
    </source>
</evidence>
<dbReference type="PANTHER" id="PTHR33693:SF1">
    <property type="entry name" value="TYPE-4 URACIL-DNA GLYCOSYLASE"/>
    <property type="match status" value="1"/>
</dbReference>
<keyword evidence="10" id="KW-0411">Iron-sulfur</keyword>
<evidence type="ECO:0000256" key="10">
    <source>
        <dbReference type="ARBA" id="ARBA00023014"/>
    </source>
</evidence>
<keyword evidence="8" id="KW-0378">Hydrolase</keyword>
<evidence type="ECO:0000313" key="13">
    <source>
        <dbReference type="EMBL" id="NNU79681.1"/>
    </source>
</evidence>
<keyword evidence="6" id="KW-0479">Metal-binding</keyword>
<dbReference type="EC" id="3.2.2.27" evidence="3"/>
<dbReference type="NCBIfam" id="TIGR00758">
    <property type="entry name" value="UDG_fam4"/>
    <property type="match status" value="1"/>
</dbReference>
<keyword evidence="14" id="KW-1185">Reference proteome</keyword>
<dbReference type="GO" id="GO:0046872">
    <property type="term" value="F:metal ion binding"/>
    <property type="evidence" value="ECO:0007669"/>
    <property type="project" value="UniProtKB-KW"/>
</dbReference>
<keyword evidence="7" id="KW-0227">DNA damage</keyword>
<evidence type="ECO:0000313" key="14">
    <source>
        <dbReference type="Proteomes" id="UP000572377"/>
    </source>
</evidence>
<dbReference type="InterPro" id="IPR005122">
    <property type="entry name" value="Uracil-DNA_glycosylase-like"/>
</dbReference>
<evidence type="ECO:0000256" key="1">
    <source>
        <dbReference type="ARBA" id="ARBA00001400"/>
    </source>
</evidence>
<evidence type="ECO:0000256" key="8">
    <source>
        <dbReference type="ARBA" id="ARBA00022801"/>
    </source>
</evidence>
<dbReference type="InterPro" id="IPR036895">
    <property type="entry name" value="Uracil-DNA_glycosylase-like_sf"/>
</dbReference>
<dbReference type="SMART" id="SM00986">
    <property type="entry name" value="UDG"/>
    <property type="match status" value="1"/>
</dbReference>
<protein>
    <recommendedName>
        <fullName evidence="4">Type-4 uracil-DNA glycosylase</fullName>
        <ecNumber evidence="3">3.2.2.27</ecNumber>
    </recommendedName>
</protein>
<dbReference type="AlphaFoldDB" id="A0A849KVI8"/>